<dbReference type="GO" id="GO:0003677">
    <property type="term" value="F:DNA binding"/>
    <property type="evidence" value="ECO:0007669"/>
    <property type="project" value="UniProtKB-KW"/>
</dbReference>
<dbReference type="EMBL" id="ASRV01000150">
    <property type="protein sequence ID" value="EOR24458.1"/>
    <property type="molecule type" value="Genomic_DNA"/>
</dbReference>
<dbReference type="SMART" id="SM00530">
    <property type="entry name" value="HTH_XRE"/>
    <property type="match status" value="1"/>
</dbReference>
<evidence type="ECO:0000313" key="4">
    <source>
        <dbReference type="Proteomes" id="UP000013988"/>
    </source>
</evidence>
<dbReference type="PATRIC" id="fig|1202534.3.peg.2514"/>
<reference evidence="3 4" key="1">
    <citation type="submission" date="2013-03" db="EMBL/GenBank/DDBJ databases">
        <title>Whole genome shotgun sequencing of Clostridium sartagoforme AAU1.</title>
        <authorList>
            <person name="Joshi C.G."/>
            <person name="Duggirala S.M."/>
            <person name="Nathani N.M."/>
            <person name="Bhatt V.D."/>
            <person name="Patel A.K."/>
            <person name="Pandya P.R."/>
            <person name="KaPatel J.A."/>
        </authorList>
    </citation>
    <scope>NUCLEOTIDE SEQUENCE [LARGE SCALE GENOMIC DNA]</scope>
    <source>
        <strain evidence="3 4">AAU1</strain>
    </source>
</reference>
<dbReference type="AlphaFoldDB" id="R9C5A3"/>
<dbReference type="InterPro" id="IPR010982">
    <property type="entry name" value="Lambda_DNA-bd_dom_sf"/>
</dbReference>
<feature type="domain" description="HTH cro/C1-type" evidence="2">
    <location>
        <begin position="13"/>
        <end position="67"/>
    </location>
</feature>
<organism evidence="3 4">
    <name type="scientific">Clostridium sartagoforme AAU1</name>
    <dbReference type="NCBI Taxonomy" id="1202534"/>
    <lineage>
        <taxon>Bacteria</taxon>
        <taxon>Bacillati</taxon>
        <taxon>Bacillota</taxon>
        <taxon>Clostridia</taxon>
        <taxon>Eubacteriales</taxon>
        <taxon>Clostridiaceae</taxon>
        <taxon>Clostridium</taxon>
    </lineage>
</organism>
<sequence length="154" mass="17957">MKFSIYSNLGSEIKKLRKSKNISQKKMAELLEIPYSTYSNYENDNRTPDEETLNRISLALGITGEELLQNVMYSKIGKNLFKVDSPKNKVNMFELNKLEKSSIKNINIPQPNQYYFLEKYFNVDTSLLTDSQIDELINSIHFTIKLKLSEFNIK</sequence>
<accession>R9C5A3</accession>
<dbReference type="PANTHER" id="PTHR46558">
    <property type="entry name" value="TRACRIPTIONAL REGULATORY PROTEIN-RELATED-RELATED"/>
    <property type="match status" value="1"/>
</dbReference>
<dbReference type="PANTHER" id="PTHR46558:SF14">
    <property type="entry name" value="HTH-TYPE TRANSCRIPTIONAL REGULATOR ANSR"/>
    <property type="match status" value="1"/>
</dbReference>
<dbReference type="Proteomes" id="UP000013988">
    <property type="component" value="Unassembled WGS sequence"/>
</dbReference>
<evidence type="ECO:0000256" key="1">
    <source>
        <dbReference type="ARBA" id="ARBA00023125"/>
    </source>
</evidence>
<dbReference type="InterPro" id="IPR001387">
    <property type="entry name" value="Cro/C1-type_HTH"/>
</dbReference>
<comment type="caution">
    <text evidence="3">The sequence shown here is derived from an EMBL/GenBank/DDBJ whole genome shotgun (WGS) entry which is preliminary data.</text>
</comment>
<dbReference type="PROSITE" id="PS50943">
    <property type="entry name" value="HTH_CROC1"/>
    <property type="match status" value="1"/>
</dbReference>
<gene>
    <name evidence="3" type="ORF">A500_12674</name>
</gene>
<keyword evidence="4" id="KW-1185">Reference proteome</keyword>
<proteinExistence type="predicted"/>
<keyword evidence="1" id="KW-0238">DNA-binding</keyword>
<dbReference type="CDD" id="cd00093">
    <property type="entry name" value="HTH_XRE"/>
    <property type="match status" value="1"/>
</dbReference>
<dbReference type="RefSeq" id="WP_016207858.1">
    <property type="nucleotide sequence ID" value="NZ_ASRV01000150.1"/>
</dbReference>
<evidence type="ECO:0000259" key="2">
    <source>
        <dbReference type="PROSITE" id="PS50943"/>
    </source>
</evidence>
<name>R9C5A3_9CLOT</name>
<dbReference type="SUPFAM" id="SSF47413">
    <property type="entry name" value="lambda repressor-like DNA-binding domains"/>
    <property type="match status" value="1"/>
</dbReference>
<evidence type="ECO:0000313" key="3">
    <source>
        <dbReference type="EMBL" id="EOR24458.1"/>
    </source>
</evidence>
<dbReference type="OrthoDB" id="2087471at2"/>
<dbReference type="Gene3D" id="1.10.260.40">
    <property type="entry name" value="lambda repressor-like DNA-binding domains"/>
    <property type="match status" value="1"/>
</dbReference>
<dbReference type="Pfam" id="PF12844">
    <property type="entry name" value="HTH_19"/>
    <property type="match status" value="1"/>
</dbReference>
<protein>
    <submittedName>
        <fullName evidence="3">Putative transcriptional regulator</fullName>
    </submittedName>
</protein>